<proteinExistence type="predicted"/>
<comment type="caution">
    <text evidence="1">The sequence shown here is derived from an EMBL/GenBank/DDBJ whole genome shotgun (WGS) entry which is preliminary data.</text>
</comment>
<dbReference type="Proteomes" id="UP000276133">
    <property type="component" value="Unassembled WGS sequence"/>
</dbReference>
<gene>
    <name evidence="1" type="ORF">BpHYR1_036063</name>
</gene>
<sequence length="258" mass="29443">MDLFALIKSPTSVPMLTTAPPIPHAAPKPLAATIDIPPVNGASKRAPTKRPAPAVDTDVPTIKFLSLAPLISLKEENTSLVIYFVIKRKNHIRLTVHYKQTCIKIRKYKSEQENLKLGVFISFSIQCTLSFYSFKCLKFNWIMGKITKVLFILLPKVDCKNKNTIFAIKNDSKIITTRDLTPREKIKRGIPSCLNASENKYFLRCILLMVISLTQTSKIEYRQAILVELAILVSEDKSFNECWRKAEICLKMQIKFYF</sequence>
<dbReference type="AlphaFoldDB" id="A0A3M7PGT4"/>
<organism evidence="1 2">
    <name type="scientific">Brachionus plicatilis</name>
    <name type="common">Marine rotifer</name>
    <name type="synonym">Brachionus muelleri</name>
    <dbReference type="NCBI Taxonomy" id="10195"/>
    <lineage>
        <taxon>Eukaryota</taxon>
        <taxon>Metazoa</taxon>
        <taxon>Spiralia</taxon>
        <taxon>Gnathifera</taxon>
        <taxon>Rotifera</taxon>
        <taxon>Eurotatoria</taxon>
        <taxon>Monogononta</taxon>
        <taxon>Pseudotrocha</taxon>
        <taxon>Ploima</taxon>
        <taxon>Brachionidae</taxon>
        <taxon>Brachionus</taxon>
    </lineage>
</organism>
<name>A0A3M7PGT4_BRAPC</name>
<evidence type="ECO:0000313" key="1">
    <source>
        <dbReference type="EMBL" id="RMZ97924.1"/>
    </source>
</evidence>
<protein>
    <submittedName>
        <fullName evidence="1">Uncharacterized protein</fullName>
    </submittedName>
</protein>
<accession>A0A3M7PGT4</accession>
<evidence type="ECO:0000313" key="2">
    <source>
        <dbReference type="Proteomes" id="UP000276133"/>
    </source>
</evidence>
<dbReference type="EMBL" id="REGN01011089">
    <property type="protein sequence ID" value="RMZ97924.1"/>
    <property type="molecule type" value="Genomic_DNA"/>
</dbReference>
<reference evidence="1 2" key="1">
    <citation type="journal article" date="2018" name="Sci. Rep.">
        <title>Genomic signatures of local adaptation to the degree of environmental predictability in rotifers.</title>
        <authorList>
            <person name="Franch-Gras L."/>
            <person name="Hahn C."/>
            <person name="Garcia-Roger E.M."/>
            <person name="Carmona M.J."/>
            <person name="Serra M."/>
            <person name="Gomez A."/>
        </authorList>
    </citation>
    <scope>NUCLEOTIDE SEQUENCE [LARGE SCALE GENOMIC DNA]</scope>
    <source>
        <strain evidence="1">HYR1</strain>
    </source>
</reference>
<keyword evidence="2" id="KW-1185">Reference proteome</keyword>